<evidence type="ECO:0000256" key="7">
    <source>
        <dbReference type="ARBA" id="ARBA00022741"/>
    </source>
</evidence>
<dbReference type="FunFam" id="3.30.565.10:FF:000023">
    <property type="entry name" value="PAS domain-containing sensor histidine kinase"/>
    <property type="match status" value="1"/>
</dbReference>
<evidence type="ECO:0000313" key="17">
    <source>
        <dbReference type="Proteomes" id="UP000528460"/>
    </source>
</evidence>
<evidence type="ECO:0000256" key="3">
    <source>
        <dbReference type="ARBA" id="ARBA00012438"/>
    </source>
</evidence>
<dbReference type="SUPFAM" id="SSF55785">
    <property type="entry name" value="PYP-like sensor domain (PAS domain)"/>
    <property type="match status" value="2"/>
</dbReference>
<dbReference type="InterPro" id="IPR036097">
    <property type="entry name" value="HisK_dim/P_sf"/>
</dbReference>
<evidence type="ECO:0000313" key="16">
    <source>
        <dbReference type="EMBL" id="NOK12043.1"/>
    </source>
</evidence>
<dbReference type="GO" id="GO:0005886">
    <property type="term" value="C:plasma membrane"/>
    <property type="evidence" value="ECO:0007669"/>
    <property type="project" value="UniProtKB-SubCell"/>
</dbReference>
<dbReference type="InterPro" id="IPR000700">
    <property type="entry name" value="PAS-assoc_C"/>
</dbReference>
<evidence type="ECO:0000259" key="13">
    <source>
        <dbReference type="PROSITE" id="PS50109"/>
    </source>
</evidence>
<proteinExistence type="predicted"/>
<dbReference type="SMART" id="SM00387">
    <property type="entry name" value="HATPase_c"/>
    <property type="match status" value="1"/>
</dbReference>
<comment type="caution">
    <text evidence="16">The sequence shown here is derived from an EMBL/GenBank/DDBJ whole genome shotgun (WGS) entry which is preliminary data.</text>
</comment>
<feature type="domain" description="PAC" evidence="15">
    <location>
        <begin position="489"/>
        <end position="541"/>
    </location>
</feature>
<dbReference type="SMART" id="SM00065">
    <property type="entry name" value="GAF"/>
    <property type="match status" value="1"/>
</dbReference>
<dbReference type="InterPro" id="IPR003018">
    <property type="entry name" value="GAF"/>
</dbReference>
<evidence type="ECO:0000256" key="9">
    <source>
        <dbReference type="ARBA" id="ARBA00022840"/>
    </source>
</evidence>
<name>A0A7Y4JVP9_9BACT</name>
<keyword evidence="12" id="KW-0812">Transmembrane</keyword>
<feature type="domain" description="Histidine kinase" evidence="13">
    <location>
        <begin position="727"/>
        <end position="941"/>
    </location>
</feature>
<evidence type="ECO:0000259" key="14">
    <source>
        <dbReference type="PROSITE" id="PS50112"/>
    </source>
</evidence>
<dbReference type="Pfam" id="PF01590">
    <property type="entry name" value="GAF"/>
    <property type="match status" value="1"/>
</dbReference>
<dbReference type="CDD" id="cd00130">
    <property type="entry name" value="PAS"/>
    <property type="match status" value="2"/>
</dbReference>
<evidence type="ECO:0000256" key="12">
    <source>
        <dbReference type="SAM" id="Phobius"/>
    </source>
</evidence>
<evidence type="ECO:0000256" key="1">
    <source>
        <dbReference type="ARBA" id="ARBA00000085"/>
    </source>
</evidence>
<dbReference type="Pfam" id="PF00512">
    <property type="entry name" value="HisKA"/>
    <property type="match status" value="1"/>
</dbReference>
<dbReference type="Pfam" id="PF02518">
    <property type="entry name" value="HATPase_c"/>
    <property type="match status" value="1"/>
</dbReference>
<dbReference type="InterPro" id="IPR001610">
    <property type="entry name" value="PAC"/>
</dbReference>
<evidence type="ECO:0000256" key="4">
    <source>
        <dbReference type="ARBA" id="ARBA00022475"/>
    </source>
</evidence>
<accession>A0A7Y4JVP9</accession>
<dbReference type="RefSeq" id="WP_171418229.1">
    <property type="nucleotide sequence ID" value="NZ_JABFJW010000200.1"/>
</dbReference>
<dbReference type="AlphaFoldDB" id="A0A7Y4JVP9"/>
<evidence type="ECO:0000259" key="15">
    <source>
        <dbReference type="PROSITE" id="PS50113"/>
    </source>
</evidence>
<dbReference type="SMART" id="SM00086">
    <property type="entry name" value="PAC"/>
    <property type="match status" value="2"/>
</dbReference>
<dbReference type="Gene3D" id="3.30.565.10">
    <property type="entry name" value="Histidine kinase-like ATPase, C-terminal domain"/>
    <property type="match status" value="1"/>
</dbReference>
<keyword evidence="6" id="KW-0808">Transferase</keyword>
<dbReference type="InterPro" id="IPR029016">
    <property type="entry name" value="GAF-like_dom_sf"/>
</dbReference>
<dbReference type="PROSITE" id="PS50113">
    <property type="entry name" value="PAC"/>
    <property type="match status" value="1"/>
</dbReference>
<dbReference type="SUPFAM" id="SSF55874">
    <property type="entry name" value="ATPase domain of HSP90 chaperone/DNA topoisomerase II/histidine kinase"/>
    <property type="match status" value="1"/>
</dbReference>
<feature type="transmembrane region" description="Helical" evidence="12">
    <location>
        <begin position="217"/>
        <end position="235"/>
    </location>
</feature>
<feature type="transmembrane region" description="Helical" evidence="12">
    <location>
        <begin position="138"/>
        <end position="156"/>
    </location>
</feature>
<dbReference type="EMBL" id="JABFJW010000200">
    <property type="protein sequence ID" value="NOK12043.1"/>
    <property type="molecule type" value="Genomic_DNA"/>
</dbReference>
<dbReference type="SUPFAM" id="SSF55781">
    <property type="entry name" value="GAF domain-like"/>
    <property type="match status" value="1"/>
</dbReference>
<dbReference type="Gene3D" id="1.10.287.130">
    <property type="match status" value="1"/>
</dbReference>
<dbReference type="InterPro" id="IPR004358">
    <property type="entry name" value="Sig_transdc_His_kin-like_C"/>
</dbReference>
<dbReference type="InterPro" id="IPR036890">
    <property type="entry name" value="HATPase_C_sf"/>
</dbReference>
<evidence type="ECO:0000256" key="5">
    <source>
        <dbReference type="ARBA" id="ARBA00022553"/>
    </source>
</evidence>
<keyword evidence="8" id="KW-0418">Kinase</keyword>
<dbReference type="PROSITE" id="PS50109">
    <property type="entry name" value="HIS_KIN"/>
    <property type="match status" value="1"/>
</dbReference>
<protein>
    <recommendedName>
        <fullName evidence="3">histidine kinase</fullName>
        <ecNumber evidence="3">2.7.13.3</ecNumber>
    </recommendedName>
</protein>
<organism evidence="16 17">
    <name type="scientific">Corallococcus exercitus</name>
    <dbReference type="NCBI Taxonomy" id="2316736"/>
    <lineage>
        <taxon>Bacteria</taxon>
        <taxon>Pseudomonadati</taxon>
        <taxon>Myxococcota</taxon>
        <taxon>Myxococcia</taxon>
        <taxon>Myxococcales</taxon>
        <taxon>Cystobacterineae</taxon>
        <taxon>Myxococcaceae</taxon>
        <taxon>Corallococcus</taxon>
    </lineage>
</organism>
<keyword evidence="4" id="KW-1003">Cell membrane</keyword>
<dbReference type="Pfam" id="PF00989">
    <property type="entry name" value="PAS"/>
    <property type="match status" value="2"/>
</dbReference>
<dbReference type="InterPro" id="IPR000014">
    <property type="entry name" value="PAS"/>
</dbReference>
<dbReference type="GO" id="GO:0009927">
    <property type="term" value="F:histidine phosphotransfer kinase activity"/>
    <property type="evidence" value="ECO:0007669"/>
    <property type="project" value="TreeGrafter"/>
</dbReference>
<comment type="subcellular location">
    <subcellularLocation>
        <location evidence="2">Cell membrane</location>
    </subcellularLocation>
</comment>
<keyword evidence="7" id="KW-0547">Nucleotide-binding</keyword>
<dbReference type="InterPro" id="IPR013767">
    <property type="entry name" value="PAS_fold"/>
</dbReference>
<keyword evidence="9" id="KW-0067">ATP-binding</keyword>
<dbReference type="PROSITE" id="PS50112">
    <property type="entry name" value="PAS"/>
    <property type="match status" value="2"/>
</dbReference>
<dbReference type="GO" id="GO:0000155">
    <property type="term" value="F:phosphorelay sensor kinase activity"/>
    <property type="evidence" value="ECO:0007669"/>
    <property type="project" value="InterPro"/>
</dbReference>
<dbReference type="SMART" id="SM00091">
    <property type="entry name" value="PAS"/>
    <property type="match status" value="2"/>
</dbReference>
<dbReference type="FunFam" id="3.30.450.40:FF:000035">
    <property type="entry name" value="PAS sensor protein"/>
    <property type="match status" value="1"/>
</dbReference>
<sequence>MTHPPLAVPPVPSPRKETPLFARVLARLVPVASAFALLVGALRLGGWALSLSTSSGRASPWSAGGLLSAGGALWLLHDPAAHGARRAAGRALATGAVGLGLVGLTREAPGGELGLVLTGLSLWTLHVRTRRGRSPARWLASCAALVAVWGLIAGLYQGHWFGLPPLNTVTGASRAPGLPVSLALLLLSGGLLSLHPEQGVLGALLRDDLGGHSARRLLLAVLVVVPAVGAARILGERLGVYGTTEGITLLVLATMAAFLAVTLWNANALSRLDASRRRTEQSLRLSQARFGGIVAHAADAIISIDAAQRIILFNASAERIFGYSASEVLGQPLDVLLPENLRELHARHVRRFAQGPAASRHMGERLPILGQRKGGEVFPAEASISKLSVDGTLLLTVILRDISARRKAEDLLRLSEERFRTAFEGAPVGMALVDLDGRFRHVNAALCELVGYSREELLSRSFQDLTVPEEVAQDQEYAARMRRGELRSFQREKHYVRKDGRRIAILVWSAVVRDAAGRPLHFISQIQDITERQELEQAWRFLADVGPRLAASLSSRTTLATVAELTVPALADWCVVACVDESGRLHRVERAASDPRVAERLRTLGEAYGTQPLPPDRITASVLRTGRPVLLPEVPPEMFEEVAVDARHLEQLRQLAPRSAIIVPLRSRDRNLGVILLATSGAGRRYGARELAQAEELARRAALAIDNARLFEQSEQATRMREEVLRVVAHDLRAPLNVIQLSANLLEKGLPEGGGARHRMETLQKSVQRANRLIQDLLDVARMDGGILPVERRPLEVAPLIQEAMEQHRGLAEARALRLQAHVPEAVPRVLADPERLLQILSNLLGNALKFTPEGGHILLRVQPEVGQVRFQVTDTGPGIAPEDRPRIFERFWQAGPKRKEGAGLGLAIVKGLVEAHGGQVGVESAPGAGSTFFFTLPTAEPADAHADSHAGSAP</sequence>
<dbReference type="InterPro" id="IPR035965">
    <property type="entry name" value="PAS-like_dom_sf"/>
</dbReference>
<dbReference type="PANTHER" id="PTHR43047:SF72">
    <property type="entry name" value="OSMOSENSING HISTIDINE PROTEIN KINASE SLN1"/>
    <property type="match status" value="1"/>
</dbReference>
<dbReference type="SMART" id="SM00388">
    <property type="entry name" value="HisKA"/>
    <property type="match status" value="1"/>
</dbReference>
<evidence type="ECO:0000256" key="8">
    <source>
        <dbReference type="ARBA" id="ARBA00022777"/>
    </source>
</evidence>
<dbReference type="InterPro" id="IPR003661">
    <property type="entry name" value="HisK_dim/P_dom"/>
</dbReference>
<dbReference type="EC" id="2.7.13.3" evidence="3"/>
<dbReference type="SUPFAM" id="SSF47384">
    <property type="entry name" value="Homodimeric domain of signal transducing histidine kinase"/>
    <property type="match status" value="1"/>
</dbReference>
<dbReference type="Proteomes" id="UP000528460">
    <property type="component" value="Unassembled WGS sequence"/>
</dbReference>
<dbReference type="Gene3D" id="3.30.450.40">
    <property type="match status" value="1"/>
</dbReference>
<gene>
    <name evidence="16" type="ORF">HNS30_23675</name>
</gene>
<dbReference type="NCBIfam" id="TIGR00229">
    <property type="entry name" value="sensory_box"/>
    <property type="match status" value="2"/>
</dbReference>
<comment type="catalytic activity">
    <reaction evidence="1">
        <text>ATP + protein L-histidine = ADP + protein N-phospho-L-histidine.</text>
        <dbReference type="EC" id="2.7.13.3"/>
    </reaction>
</comment>
<dbReference type="PRINTS" id="PR00344">
    <property type="entry name" value="BCTRLSENSOR"/>
</dbReference>
<keyword evidence="5" id="KW-0597">Phosphoprotein</keyword>
<feature type="transmembrane region" description="Helical" evidence="12">
    <location>
        <begin position="247"/>
        <end position="269"/>
    </location>
</feature>
<feature type="domain" description="PAS" evidence="14">
    <location>
        <begin position="286"/>
        <end position="356"/>
    </location>
</feature>
<evidence type="ECO:0000256" key="11">
    <source>
        <dbReference type="ARBA" id="ARBA00023136"/>
    </source>
</evidence>
<evidence type="ECO:0000256" key="2">
    <source>
        <dbReference type="ARBA" id="ARBA00004236"/>
    </source>
</evidence>
<dbReference type="CDD" id="cd00082">
    <property type="entry name" value="HisKA"/>
    <property type="match status" value="1"/>
</dbReference>
<feature type="domain" description="PAS" evidence="14">
    <location>
        <begin position="415"/>
        <end position="485"/>
    </location>
</feature>
<dbReference type="PANTHER" id="PTHR43047">
    <property type="entry name" value="TWO-COMPONENT HISTIDINE PROTEIN KINASE"/>
    <property type="match status" value="1"/>
</dbReference>
<keyword evidence="11 12" id="KW-0472">Membrane</keyword>
<dbReference type="Gene3D" id="3.30.450.20">
    <property type="entry name" value="PAS domain"/>
    <property type="match status" value="2"/>
</dbReference>
<dbReference type="CDD" id="cd16922">
    <property type="entry name" value="HATPase_EvgS-ArcB-TorS-like"/>
    <property type="match status" value="1"/>
</dbReference>
<reference evidence="16 17" key="1">
    <citation type="submission" date="2020-05" db="EMBL/GenBank/DDBJ databases">
        <authorList>
            <person name="Whitworth D."/>
        </authorList>
    </citation>
    <scope>NUCLEOTIDE SEQUENCE [LARGE SCALE GENOMIC DNA]</scope>
    <source>
        <strain evidence="16 17">CA046A</strain>
    </source>
</reference>
<dbReference type="GO" id="GO:0005524">
    <property type="term" value="F:ATP binding"/>
    <property type="evidence" value="ECO:0007669"/>
    <property type="project" value="UniProtKB-KW"/>
</dbReference>
<keyword evidence="12" id="KW-1133">Transmembrane helix</keyword>
<evidence type="ECO:0000256" key="6">
    <source>
        <dbReference type="ARBA" id="ARBA00022679"/>
    </source>
</evidence>
<dbReference type="InterPro" id="IPR005467">
    <property type="entry name" value="His_kinase_dom"/>
</dbReference>
<dbReference type="InterPro" id="IPR003594">
    <property type="entry name" value="HATPase_dom"/>
</dbReference>
<dbReference type="GO" id="GO:0006355">
    <property type="term" value="P:regulation of DNA-templated transcription"/>
    <property type="evidence" value="ECO:0007669"/>
    <property type="project" value="InterPro"/>
</dbReference>
<feature type="transmembrane region" description="Helical" evidence="12">
    <location>
        <begin position="176"/>
        <end position="196"/>
    </location>
</feature>
<evidence type="ECO:0000256" key="10">
    <source>
        <dbReference type="ARBA" id="ARBA00023012"/>
    </source>
</evidence>
<feature type="transmembrane region" description="Helical" evidence="12">
    <location>
        <begin position="24"/>
        <end position="46"/>
    </location>
</feature>
<keyword evidence="10" id="KW-0902">Two-component regulatory system</keyword>